<evidence type="ECO:0000256" key="2">
    <source>
        <dbReference type="ARBA" id="ARBA00009477"/>
    </source>
</evidence>
<organism evidence="13 14">
    <name type="scientific">Methylobacterium nonmethylotrophicum</name>
    <dbReference type="NCBI Taxonomy" id="1141884"/>
    <lineage>
        <taxon>Bacteria</taxon>
        <taxon>Pseudomonadati</taxon>
        <taxon>Pseudomonadota</taxon>
        <taxon>Alphaproteobacteria</taxon>
        <taxon>Hyphomicrobiales</taxon>
        <taxon>Methylobacteriaceae</taxon>
        <taxon>Methylobacterium</taxon>
    </lineage>
</organism>
<keyword evidence="5" id="KW-0997">Cell inner membrane</keyword>
<dbReference type="Pfam" id="PF25944">
    <property type="entry name" value="Beta-barrel_RND"/>
    <property type="match status" value="1"/>
</dbReference>
<dbReference type="SUPFAM" id="SSF111369">
    <property type="entry name" value="HlyD-like secretion proteins"/>
    <property type="match status" value="1"/>
</dbReference>
<dbReference type="Gene3D" id="2.40.420.20">
    <property type="match status" value="1"/>
</dbReference>
<reference evidence="13 14" key="1">
    <citation type="submission" date="2019-04" db="EMBL/GenBank/DDBJ databases">
        <authorList>
            <person name="Feng G."/>
            <person name="Zhu H."/>
        </authorList>
    </citation>
    <scope>NUCLEOTIDE SEQUENCE [LARGE SCALE GENOMIC DNA]</scope>
    <source>
        <strain evidence="13 14">6HR-1</strain>
    </source>
</reference>
<evidence type="ECO:0000256" key="7">
    <source>
        <dbReference type="SAM" id="MobiDB-lite"/>
    </source>
</evidence>
<dbReference type="Gene3D" id="1.10.287.470">
    <property type="entry name" value="Helix hairpin bin"/>
    <property type="match status" value="1"/>
</dbReference>
<comment type="caution">
    <text evidence="13">The sequence shown here is derived from an EMBL/GenBank/DDBJ whole genome shotgun (WGS) entry which is preliminary data.</text>
</comment>
<evidence type="ECO:0000256" key="5">
    <source>
        <dbReference type="ARBA" id="ARBA00022519"/>
    </source>
</evidence>
<evidence type="ECO:0000259" key="11">
    <source>
        <dbReference type="Pfam" id="PF25944"/>
    </source>
</evidence>
<feature type="region of interest" description="Disordered" evidence="7">
    <location>
        <begin position="50"/>
        <end position="76"/>
    </location>
</feature>
<keyword evidence="3" id="KW-0813">Transport</keyword>
<dbReference type="GO" id="GO:0015562">
    <property type="term" value="F:efflux transmembrane transporter activity"/>
    <property type="evidence" value="ECO:0007669"/>
    <property type="project" value="TreeGrafter"/>
</dbReference>
<dbReference type="NCBIfam" id="TIGR01730">
    <property type="entry name" value="RND_mfp"/>
    <property type="match status" value="1"/>
</dbReference>
<dbReference type="OrthoDB" id="9783047at2"/>
<keyword evidence="8" id="KW-1133">Transmembrane helix</keyword>
<accession>A0A4Z0NIQ9</accession>
<dbReference type="PANTHER" id="PTHR30469:SF12">
    <property type="entry name" value="MULTIDRUG RESISTANCE PROTEIN MDTA"/>
    <property type="match status" value="1"/>
</dbReference>
<evidence type="ECO:0000256" key="8">
    <source>
        <dbReference type="SAM" id="Phobius"/>
    </source>
</evidence>
<feature type="domain" description="Multidrug resistance protein MdtA-like beta-barrel" evidence="11">
    <location>
        <begin position="247"/>
        <end position="331"/>
    </location>
</feature>
<dbReference type="Pfam" id="PF25876">
    <property type="entry name" value="HH_MFP_RND"/>
    <property type="match status" value="1"/>
</dbReference>
<feature type="domain" description="Multidrug resistance protein MdtA-like barrel-sandwich hybrid" evidence="10">
    <location>
        <begin position="102"/>
        <end position="244"/>
    </location>
</feature>
<dbReference type="GO" id="GO:1990281">
    <property type="term" value="C:efflux pump complex"/>
    <property type="evidence" value="ECO:0007669"/>
    <property type="project" value="TreeGrafter"/>
</dbReference>
<feature type="region of interest" description="Disordered" evidence="7">
    <location>
        <begin position="399"/>
        <end position="466"/>
    </location>
</feature>
<dbReference type="Pfam" id="PF25967">
    <property type="entry name" value="RND-MFP_C"/>
    <property type="match status" value="1"/>
</dbReference>
<dbReference type="InterPro" id="IPR058627">
    <property type="entry name" value="MdtA-like_C"/>
</dbReference>
<evidence type="ECO:0000256" key="6">
    <source>
        <dbReference type="ARBA" id="ARBA00023136"/>
    </source>
</evidence>
<dbReference type="InterPro" id="IPR006143">
    <property type="entry name" value="RND_pump_MFP"/>
</dbReference>
<dbReference type="Pfam" id="PF25917">
    <property type="entry name" value="BSH_RND"/>
    <property type="match status" value="1"/>
</dbReference>
<dbReference type="AlphaFoldDB" id="A0A4Z0NIQ9"/>
<dbReference type="Gene3D" id="2.40.50.100">
    <property type="match status" value="1"/>
</dbReference>
<proteinExistence type="inferred from homology"/>
<feature type="compositionally biased region" description="Low complexity" evidence="7">
    <location>
        <begin position="420"/>
        <end position="436"/>
    </location>
</feature>
<dbReference type="FunFam" id="2.40.420.20:FF:000001">
    <property type="entry name" value="Efflux RND transporter periplasmic adaptor subunit"/>
    <property type="match status" value="1"/>
</dbReference>
<feature type="domain" description="Multidrug resistance protein MdtA-like C-terminal permuted SH3" evidence="12">
    <location>
        <begin position="334"/>
        <end position="395"/>
    </location>
</feature>
<dbReference type="EMBL" id="SRLB01000027">
    <property type="protein sequence ID" value="TGD95616.1"/>
    <property type="molecule type" value="Genomic_DNA"/>
</dbReference>
<gene>
    <name evidence="13" type="ORF">EU555_27260</name>
</gene>
<dbReference type="PANTHER" id="PTHR30469">
    <property type="entry name" value="MULTIDRUG RESISTANCE PROTEIN MDTA"/>
    <property type="match status" value="1"/>
</dbReference>
<comment type="similarity">
    <text evidence="2">Belongs to the membrane fusion protein (MFP) (TC 8.A.1) family.</text>
</comment>
<feature type="domain" description="Multidrug resistance protein MdtA-like alpha-helical hairpin" evidence="9">
    <location>
        <begin position="142"/>
        <end position="210"/>
    </location>
</feature>
<dbReference type="InterPro" id="IPR058625">
    <property type="entry name" value="MdtA-like_BSH"/>
</dbReference>
<evidence type="ECO:0000256" key="1">
    <source>
        <dbReference type="ARBA" id="ARBA00004236"/>
    </source>
</evidence>
<dbReference type="Proteomes" id="UP000297535">
    <property type="component" value="Unassembled WGS sequence"/>
</dbReference>
<dbReference type="RefSeq" id="WP_135418531.1">
    <property type="nucleotide sequence ID" value="NZ_SRLB01000027.1"/>
</dbReference>
<comment type="subcellular location">
    <subcellularLocation>
        <location evidence="1">Cell membrane</location>
    </subcellularLocation>
</comment>
<evidence type="ECO:0000313" key="13">
    <source>
        <dbReference type="EMBL" id="TGD95616.1"/>
    </source>
</evidence>
<evidence type="ECO:0000313" key="14">
    <source>
        <dbReference type="Proteomes" id="UP000297535"/>
    </source>
</evidence>
<name>A0A4Z0NIQ9_9HYPH</name>
<feature type="compositionally biased region" description="Basic residues" evidence="7">
    <location>
        <begin position="456"/>
        <end position="466"/>
    </location>
</feature>
<keyword evidence="8" id="KW-0812">Transmembrane</keyword>
<sequence length="466" mass="50333">MNELSPIRTDDAVETPRRRRGRGPVWLILLLALAAGGIWAYRTYLPDGFRKPETQQASTGRRGGGRRGGGGEGPQAVGVAAVQKGDMPVVLSGLGTVTPLATVTVRSQVSGYLTQIGFREGQTVKAGDFLAQIDVRPYEALLAQYQGQLLRDQALLQNARLDLARYQTLNRQDSISKQNVDTQAATVKQYEGVVASDQAQIDQQKLNISYGRITAPVEGRVGLRQLDQGNYVTAASTSIVVVTQLHPISVLFTLPETVLTRVMDRLRAGATLPVRVFDRSDTTEIARGTLDTVDNQIDVTTGTVKLRALFPNKDDRLFPNQFVNARLDVDTVRDAALVPAAAVLRGTPGTYVYLMTGDDKVAVRPIEIGESDGVRTVVTKGLAVGDRVVVDGTDRLKDGAQVRVTGGRPEKAAGPEAEAKPAAPADGEGAAAQPRPEGQRQEGQRQDGQRPEGERPHRRRQQSQNP</sequence>
<dbReference type="GO" id="GO:0030313">
    <property type="term" value="C:cell envelope"/>
    <property type="evidence" value="ECO:0007669"/>
    <property type="project" value="UniProtKB-SubCell"/>
</dbReference>
<feature type="compositionally biased region" description="Basic and acidic residues" evidence="7">
    <location>
        <begin position="408"/>
        <end position="419"/>
    </location>
</feature>
<feature type="transmembrane region" description="Helical" evidence="8">
    <location>
        <begin position="25"/>
        <end position="44"/>
    </location>
</feature>
<keyword evidence="4" id="KW-1003">Cell membrane</keyword>
<keyword evidence="6 8" id="KW-0472">Membrane</keyword>
<dbReference type="InterPro" id="IPR058626">
    <property type="entry name" value="MdtA-like_b-barrel"/>
</dbReference>
<evidence type="ECO:0000259" key="10">
    <source>
        <dbReference type="Pfam" id="PF25917"/>
    </source>
</evidence>
<keyword evidence="14" id="KW-1185">Reference proteome</keyword>
<evidence type="ECO:0000256" key="3">
    <source>
        <dbReference type="ARBA" id="ARBA00022448"/>
    </source>
</evidence>
<evidence type="ECO:0000259" key="12">
    <source>
        <dbReference type="Pfam" id="PF25967"/>
    </source>
</evidence>
<dbReference type="Gene3D" id="2.40.30.170">
    <property type="match status" value="1"/>
</dbReference>
<evidence type="ECO:0000256" key="4">
    <source>
        <dbReference type="ARBA" id="ARBA00022475"/>
    </source>
</evidence>
<evidence type="ECO:0000259" key="9">
    <source>
        <dbReference type="Pfam" id="PF25876"/>
    </source>
</evidence>
<dbReference type="InterPro" id="IPR058624">
    <property type="entry name" value="MdtA-like_HH"/>
</dbReference>
<protein>
    <submittedName>
        <fullName evidence="13">MdtA/MuxA family multidrug efflux RND transporter periplasmic adaptor subunit</fullName>
    </submittedName>
</protein>
<feature type="compositionally biased region" description="Basic and acidic residues" evidence="7">
    <location>
        <begin position="437"/>
        <end position="455"/>
    </location>
</feature>
<dbReference type="NCBIfam" id="NF008589">
    <property type="entry name" value="PRK11556.1"/>
    <property type="match status" value="1"/>
</dbReference>